<dbReference type="PANTHER" id="PTHR47926">
    <property type="entry name" value="PENTATRICOPEPTIDE REPEAT-CONTAINING PROTEIN"/>
    <property type="match status" value="1"/>
</dbReference>
<reference evidence="1 2" key="1">
    <citation type="journal article" date="2021" name="Commun. Biol.">
        <title>The genome of Shorea leprosula (Dipterocarpaceae) highlights the ecological relevance of drought in aseasonal tropical rainforests.</title>
        <authorList>
            <person name="Ng K.K.S."/>
            <person name="Kobayashi M.J."/>
            <person name="Fawcett J.A."/>
            <person name="Hatakeyama M."/>
            <person name="Paape T."/>
            <person name="Ng C.H."/>
            <person name="Ang C.C."/>
            <person name="Tnah L.H."/>
            <person name="Lee C.T."/>
            <person name="Nishiyama T."/>
            <person name="Sese J."/>
            <person name="O'Brien M.J."/>
            <person name="Copetti D."/>
            <person name="Mohd Noor M.I."/>
            <person name="Ong R.C."/>
            <person name="Putra M."/>
            <person name="Sireger I.Z."/>
            <person name="Indrioko S."/>
            <person name="Kosugi Y."/>
            <person name="Izuno A."/>
            <person name="Isagi Y."/>
            <person name="Lee S.L."/>
            <person name="Shimizu K.K."/>
        </authorList>
    </citation>
    <scope>NUCLEOTIDE SEQUENCE [LARGE SCALE GENOMIC DNA]</scope>
    <source>
        <strain evidence="1">214</strain>
    </source>
</reference>
<organism evidence="1 2">
    <name type="scientific">Rubroshorea leprosula</name>
    <dbReference type="NCBI Taxonomy" id="152421"/>
    <lineage>
        <taxon>Eukaryota</taxon>
        <taxon>Viridiplantae</taxon>
        <taxon>Streptophyta</taxon>
        <taxon>Embryophyta</taxon>
        <taxon>Tracheophyta</taxon>
        <taxon>Spermatophyta</taxon>
        <taxon>Magnoliopsida</taxon>
        <taxon>eudicotyledons</taxon>
        <taxon>Gunneridae</taxon>
        <taxon>Pentapetalae</taxon>
        <taxon>rosids</taxon>
        <taxon>malvids</taxon>
        <taxon>Malvales</taxon>
        <taxon>Dipterocarpaceae</taxon>
        <taxon>Rubroshorea</taxon>
    </lineage>
</organism>
<dbReference type="PANTHER" id="PTHR47926:SF533">
    <property type="entry name" value="DYW DOMAIN-CONTAINING PROTEIN"/>
    <property type="match status" value="1"/>
</dbReference>
<protein>
    <recommendedName>
        <fullName evidence="3">Pentatricopeptide repeat-containing protein</fullName>
    </recommendedName>
</protein>
<gene>
    <name evidence="1" type="ORF">SLEP1_g56690</name>
</gene>
<comment type="caution">
    <text evidence="1">The sequence shown here is derived from an EMBL/GenBank/DDBJ whole genome shotgun (WGS) entry which is preliminary data.</text>
</comment>
<evidence type="ECO:0000313" key="2">
    <source>
        <dbReference type="Proteomes" id="UP001054252"/>
    </source>
</evidence>
<dbReference type="SUPFAM" id="SSF101447">
    <property type="entry name" value="Formin homology 2 domain (FH2 domain)"/>
    <property type="match status" value="1"/>
</dbReference>
<proteinExistence type="predicted"/>
<evidence type="ECO:0000313" key="1">
    <source>
        <dbReference type="EMBL" id="GKV49968.1"/>
    </source>
</evidence>
<dbReference type="GO" id="GO:0009451">
    <property type="term" value="P:RNA modification"/>
    <property type="evidence" value="ECO:0007669"/>
    <property type="project" value="InterPro"/>
</dbReference>
<dbReference type="Gene3D" id="1.25.40.10">
    <property type="entry name" value="Tetratricopeptide repeat domain"/>
    <property type="match status" value="1"/>
</dbReference>
<dbReference type="EMBL" id="BPVZ01000330">
    <property type="protein sequence ID" value="GKV49968.1"/>
    <property type="molecule type" value="Genomic_DNA"/>
</dbReference>
<accession>A0AAV5MM80</accession>
<dbReference type="Proteomes" id="UP001054252">
    <property type="component" value="Unassembled WGS sequence"/>
</dbReference>
<evidence type="ECO:0008006" key="3">
    <source>
        <dbReference type="Google" id="ProtNLM"/>
    </source>
</evidence>
<dbReference type="AlphaFoldDB" id="A0AAV5MM80"/>
<dbReference type="GO" id="GO:0003723">
    <property type="term" value="F:RNA binding"/>
    <property type="evidence" value="ECO:0007669"/>
    <property type="project" value="InterPro"/>
</dbReference>
<name>A0AAV5MM80_9ROSI</name>
<keyword evidence="2" id="KW-1185">Reference proteome</keyword>
<dbReference type="InterPro" id="IPR046960">
    <property type="entry name" value="PPR_At4g14850-like_plant"/>
</dbReference>
<sequence>MAAVIHPQYFQLLRSNFPPKPPPPPPPPPPPLLCLTSLSLLNVKPHHGNLFCFSSKAQSLPIYPKLLSPLDSSLLPDDPSSTHELFRLLFTKFSSLLQLSVQCGDTELARAVHACILKFEEDSHMRNALITVYLKLGLFQDAYKVFMGLSCPDVVSYTALIRVLQS</sequence>
<dbReference type="InterPro" id="IPR011990">
    <property type="entry name" value="TPR-like_helical_dom_sf"/>
</dbReference>